<dbReference type="STRING" id="1095630.A0A2J6TID8"/>
<dbReference type="EMBL" id="KZ613783">
    <property type="protein sequence ID" value="PMD62779.1"/>
    <property type="molecule type" value="Genomic_DNA"/>
</dbReference>
<dbReference type="OrthoDB" id="5415522at2759"/>
<dbReference type="InParanoid" id="A0A2J6TID8"/>
<organism evidence="2 3">
    <name type="scientific">Hyaloscypha bicolor E</name>
    <dbReference type="NCBI Taxonomy" id="1095630"/>
    <lineage>
        <taxon>Eukaryota</taxon>
        <taxon>Fungi</taxon>
        <taxon>Dikarya</taxon>
        <taxon>Ascomycota</taxon>
        <taxon>Pezizomycotina</taxon>
        <taxon>Leotiomycetes</taxon>
        <taxon>Helotiales</taxon>
        <taxon>Hyaloscyphaceae</taxon>
        <taxon>Hyaloscypha</taxon>
        <taxon>Hyaloscypha bicolor</taxon>
    </lineage>
</organism>
<keyword evidence="3" id="KW-1185">Reference proteome</keyword>
<evidence type="ECO:0000313" key="3">
    <source>
        <dbReference type="Proteomes" id="UP000235371"/>
    </source>
</evidence>
<evidence type="ECO:0000313" key="2">
    <source>
        <dbReference type="EMBL" id="PMD62779.1"/>
    </source>
</evidence>
<evidence type="ECO:0000256" key="1">
    <source>
        <dbReference type="SAM" id="MobiDB-lite"/>
    </source>
</evidence>
<dbReference type="RefSeq" id="XP_024739683.1">
    <property type="nucleotide sequence ID" value="XM_024874338.1"/>
</dbReference>
<reference evidence="2 3" key="1">
    <citation type="submission" date="2016-04" db="EMBL/GenBank/DDBJ databases">
        <title>A degradative enzymes factory behind the ericoid mycorrhizal symbiosis.</title>
        <authorList>
            <consortium name="DOE Joint Genome Institute"/>
            <person name="Martino E."/>
            <person name="Morin E."/>
            <person name="Grelet G."/>
            <person name="Kuo A."/>
            <person name="Kohler A."/>
            <person name="Daghino S."/>
            <person name="Barry K."/>
            <person name="Choi C."/>
            <person name="Cichocki N."/>
            <person name="Clum A."/>
            <person name="Copeland A."/>
            <person name="Hainaut M."/>
            <person name="Haridas S."/>
            <person name="Labutti K."/>
            <person name="Lindquist E."/>
            <person name="Lipzen A."/>
            <person name="Khouja H.-R."/>
            <person name="Murat C."/>
            <person name="Ohm R."/>
            <person name="Olson A."/>
            <person name="Spatafora J."/>
            <person name="Veneault-Fourrey C."/>
            <person name="Henrissat B."/>
            <person name="Grigoriev I."/>
            <person name="Martin F."/>
            <person name="Perotto S."/>
        </authorList>
    </citation>
    <scope>NUCLEOTIDE SEQUENCE [LARGE SCALE GENOMIC DNA]</scope>
    <source>
        <strain evidence="2 3">E</strain>
    </source>
</reference>
<dbReference type="Proteomes" id="UP000235371">
    <property type="component" value="Unassembled WGS sequence"/>
</dbReference>
<feature type="compositionally biased region" description="Basic and acidic residues" evidence="1">
    <location>
        <begin position="1"/>
        <end position="10"/>
    </location>
</feature>
<proteinExistence type="predicted"/>
<name>A0A2J6TID8_9HELO</name>
<feature type="compositionally biased region" description="Polar residues" evidence="1">
    <location>
        <begin position="28"/>
        <end position="38"/>
    </location>
</feature>
<gene>
    <name evidence="2" type="ORF">K444DRAFT_524203</name>
</gene>
<feature type="region of interest" description="Disordered" evidence="1">
    <location>
        <begin position="1"/>
        <end position="56"/>
    </location>
</feature>
<dbReference type="AlphaFoldDB" id="A0A2J6TID8"/>
<protein>
    <submittedName>
        <fullName evidence="2">Uncharacterized protein</fullName>
    </submittedName>
</protein>
<accession>A0A2J6TID8</accession>
<feature type="non-terminal residue" evidence="2">
    <location>
        <position position="1"/>
    </location>
</feature>
<dbReference type="GeneID" id="36582418"/>
<sequence>SQGNRYDNRMQPDGPAYHYSNRDGSYYYKNSDNSTYHNSGKGDSAYTAPNGDVYKK</sequence>